<dbReference type="InterPro" id="IPR013087">
    <property type="entry name" value="Znf_C2H2_type"/>
</dbReference>
<dbReference type="Proteomes" id="UP000327013">
    <property type="component" value="Unassembled WGS sequence"/>
</dbReference>
<accession>A0A5N6KPL3</accession>
<dbReference type="GO" id="GO:0008270">
    <property type="term" value="F:zinc ion binding"/>
    <property type="evidence" value="ECO:0007669"/>
    <property type="project" value="UniProtKB-KW"/>
</dbReference>
<gene>
    <name evidence="11" type="ORF">FH972_021540</name>
</gene>
<comment type="subcellular location">
    <subcellularLocation>
        <location evidence="1">Nucleus</location>
    </subcellularLocation>
</comment>
<organism evidence="11 12">
    <name type="scientific">Carpinus fangiana</name>
    <dbReference type="NCBI Taxonomy" id="176857"/>
    <lineage>
        <taxon>Eukaryota</taxon>
        <taxon>Viridiplantae</taxon>
        <taxon>Streptophyta</taxon>
        <taxon>Embryophyta</taxon>
        <taxon>Tracheophyta</taxon>
        <taxon>Spermatophyta</taxon>
        <taxon>Magnoliopsida</taxon>
        <taxon>eudicotyledons</taxon>
        <taxon>Gunneridae</taxon>
        <taxon>Pentapetalae</taxon>
        <taxon>rosids</taxon>
        <taxon>fabids</taxon>
        <taxon>Fagales</taxon>
        <taxon>Betulaceae</taxon>
        <taxon>Carpinus</taxon>
    </lineage>
</organism>
<name>A0A5N6KPL3_9ROSI</name>
<dbReference type="SUPFAM" id="SSF57667">
    <property type="entry name" value="beta-beta-alpha zinc fingers"/>
    <property type="match status" value="1"/>
</dbReference>
<feature type="domain" description="C2H2-type" evidence="10">
    <location>
        <begin position="959"/>
        <end position="986"/>
    </location>
</feature>
<proteinExistence type="predicted"/>
<feature type="region of interest" description="Disordered" evidence="9">
    <location>
        <begin position="23"/>
        <end position="60"/>
    </location>
</feature>
<feature type="compositionally biased region" description="Polar residues" evidence="9">
    <location>
        <begin position="645"/>
        <end position="654"/>
    </location>
</feature>
<feature type="compositionally biased region" description="Polar residues" evidence="9">
    <location>
        <begin position="842"/>
        <end position="871"/>
    </location>
</feature>
<feature type="compositionally biased region" description="Polar residues" evidence="9">
    <location>
        <begin position="417"/>
        <end position="428"/>
    </location>
</feature>
<evidence type="ECO:0000256" key="2">
    <source>
        <dbReference type="ARBA" id="ARBA00022723"/>
    </source>
</evidence>
<dbReference type="FunFam" id="3.30.160.60:FF:000446">
    <property type="entry name" value="Zinc finger protein"/>
    <property type="match status" value="1"/>
</dbReference>
<protein>
    <recommendedName>
        <fullName evidence="10">C2H2-type domain-containing protein</fullName>
    </recommendedName>
</protein>
<feature type="compositionally biased region" description="Basic and acidic residues" evidence="9">
    <location>
        <begin position="317"/>
        <end position="332"/>
    </location>
</feature>
<comment type="caution">
    <text evidence="11">The sequence shown here is derived from an EMBL/GenBank/DDBJ whole genome shotgun (WGS) entry which is preliminary data.</text>
</comment>
<feature type="region of interest" description="Disordered" evidence="9">
    <location>
        <begin position="1007"/>
        <end position="1041"/>
    </location>
</feature>
<feature type="compositionally biased region" description="Polar residues" evidence="9">
    <location>
        <begin position="734"/>
        <end position="752"/>
    </location>
</feature>
<evidence type="ECO:0000313" key="12">
    <source>
        <dbReference type="Proteomes" id="UP000327013"/>
    </source>
</evidence>
<keyword evidence="6" id="KW-0238">DNA-binding</keyword>
<evidence type="ECO:0000256" key="1">
    <source>
        <dbReference type="ARBA" id="ARBA00004123"/>
    </source>
</evidence>
<feature type="compositionally biased region" description="Low complexity" evidence="9">
    <location>
        <begin position="667"/>
        <end position="683"/>
    </location>
</feature>
<dbReference type="InterPro" id="IPR036236">
    <property type="entry name" value="Znf_C2H2_sf"/>
</dbReference>
<dbReference type="PANTHER" id="PTHR24404:SF114">
    <property type="entry name" value="KLUMPFUSS, ISOFORM B-RELATED"/>
    <property type="match status" value="1"/>
</dbReference>
<evidence type="ECO:0000256" key="9">
    <source>
        <dbReference type="SAM" id="MobiDB-lite"/>
    </source>
</evidence>
<feature type="compositionally biased region" description="Polar residues" evidence="9">
    <location>
        <begin position="801"/>
        <end position="831"/>
    </location>
</feature>
<dbReference type="GO" id="GO:0006357">
    <property type="term" value="P:regulation of transcription by RNA polymerase II"/>
    <property type="evidence" value="ECO:0007669"/>
    <property type="project" value="TreeGrafter"/>
</dbReference>
<evidence type="ECO:0000256" key="8">
    <source>
        <dbReference type="PROSITE-ProRule" id="PRU00042"/>
    </source>
</evidence>
<evidence type="ECO:0000256" key="4">
    <source>
        <dbReference type="ARBA" id="ARBA00022771"/>
    </source>
</evidence>
<evidence type="ECO:0000256" key="3">
    <source>
        <dbReference type="ARBA" id="ARBA00022737"/>
    </source>
</evidence>
<keyword evidence="12" id="KW-1185">Reference proteome</keyword>
<keyword evidence="3" id="KW-0677">Repeat</keyword>
<feature type="compositionally biased region" description="Low complexity" evidence="9">
    <location>
        <begin position="873"/>
        <end position="890"/>
    </location>
</feature>
<dbReference type="GO" id="GO:0000978">
    <property type="term" value="F:RNA polymerase II cis-regulatory region sequence-specific DNA binding"/>
    <property type="evidence" value="ECO:0007669"/>
    <property type="project" value="TreeGrafter"/>
</dbReference>
<feature type="region of interest" description="Disordered" evidence="9">
    <location>
        <begin position="407"/>
        <end position="428"/>
    </location>
</feature>
<keyword evidence="2" id="KW-0479">Metal-binding</keyword>
<evidence type="ECO:0000259" key="10">
    <source>
        <dbReference type="PROSITE" id="PS50157"/>
    </source>
</evidence>
<evidence type="ECO:0000256" key="5">
    <source>
        <dbReference type="ARBA" id="ARBA00022833"/>
    </source>
</evidence>
<feature type="compositionally biased region" description="Polar residues" evidence="9">
    <location>
        <begin position="684"/>
        <end position="725"/>
    </location>
</feature>
<feature type="region of interest" description="Disordered" evidence="9">
    <location>
        <begin position="300"/>
        <end position="370"/>
    </location>
</feature>
<reference evidence="11 12" key="1">
    <citation type="submission" date="2019-06" db="EMBL/GenBank/DDBJ databases">
        <title>A chromosomal-level reference genome of Carpinus fangiana (Coryloideae, Betulaceae).</title>
        <authorList>
            <person name="Yang X."/>
            <person name="Wang Z."/>
            <person name="Zhang L."/>
            <person name="Hao G."/>
            <person name="Liu J."/>
            <person name="Yang Y."/>
        </authorList>
    </citation>
    <scope>NUCLEOTIDE SEQUENCE [LARGE SCALE GENOMIC DNA]</scope>
    <source>
        <strain evidence="11">Cfa_2016G</strain>
        <tissue evidence="11">Leaf</tissue>
    </source>
</reference>
<dbReference type="FunFam" id="3.30.160.60:FF:000110">
    <property type="entry name" value="Zinc finger protein-like"/>
    <property type="match status" value="1"/>
</dbReference>
<feature type="compositionally biased region" description="Polar residues" evidence="9">
    <location>
        <begin position="1031"/>
        <end position="1041"/>
    </location>
</feature>
<dbReference type="EMBL" id="VIBQ01000009">
    <property type="protein sequence ID" value="KAB8337238.1"/>
    <property type="molecule type" value="Genomic_DNA"/>
</dbReference>
<feature type="region of interest" description="Disordered" evidence="9">
    <location>
        <begin position="115"/>
        <end position="175"/>
    </location>
</feature>
<dbReference type="AlphaFoldDB" id="A0A5N6KPL3"/>
<dbReference type="InterPro" id="IPR050589">
    <property type="entry name" value="Ikaros_C2H2-ZF"/>
</dbReference>
<feature type="region of interest" description="Disordered" evidence="9">
    <location>
        <begin position="623"/>
        <end position="900"/>
    </location>
</feature>
<keyword evidence="4 8" id="KW-0863">Zinc-finger</keyword>
<feature type="compositionally biased region" description="Polar residues" evidence="9">
    <location>
        <begin position="23"/>
        <end position="33"/>
    </location>
</feature>
<dbReference type="PROSITE" id="PS50157">
    <property type="entry name" value="ZINC_FINGER_C2H2_2"/>
    <property type="match status" value="1"/>
</dbReference>
<dbReference type="GO" id="GO:0003700">
    <property type="term" value="F:DNA-binding transcription factor activity"/>
    <property type="evidence" value="ECO:0007669"/>
    <property type="project" value="TreeGrafter"/>
</dbReference>
<dbReference type="PROSITE" id="PS00028">
    <property type="entry name" value="ZINC_FINGER_C2H2_1"/>
    <property type="match status" value="1"/>
</dbReference>
<evidence type="ECO:0000256" key="7">
    <source>
        <dbReference type="ARBA" id="ARBA00023242"/>
    </source>
</evidence>
<feature type="compositionally biased region" description="Polar residues" evidence="9">
    <location>
        <begin position="767"/>
        <end position="784"/>
    </location>
</feature>
<sequence length="1041" mass="110976">MRGGAGPGRSWIKACSRMWAQNGQKAKLEQQTAVVGAEDGAKPRAAPDRNAASTPWHMGGAVCSEGPRGPGPRVLIDKATAPDLARSTAFWTMERRARDSQAELADLCTRWPGRQTRAAAQNPAEAPGRADGAPSRSATRCHPPPSTRQALGVAGRHRRTPRSSSMRSVGAPPDRCASLAGRQFQRAEDTEAARRVSKMEVRSQLRALQVKFAWSSSSGMHTRPVARTRVLLPVRAEAWGRLQDWVGPSAVIMTALGGRRVGIDSLNCALSWRQSCGPDDQRRQAERDGVLLHKQDLLRPSGSRACPLPRAARKRRLDGGGRRGSNRPESRRLALPGCGSRGIAVSRAQGNEDRVSTRPSSSGLAPAHSQSPHCLVQHVLSSTGSTRATLAEPWQAKAIILESAARARQVGSRPDGGNTSRHTCGQQQTRGILESLARVCSGGSEGAHEGVGARPPQPQPALSSRAHGTRGGGRHGCMERAGQFDFATPRWRPALRGPKHPHVLKQSPIPLCPARPVFLCCHLRRSSSSCPRLTPAPPLSPVPHYTALTPSPTRLPTPTPSAPSPAVLCRNLPGRLCPQTDVLPATFSSCAPSRGHSAARPTIGRCHHPVLAALSPVGLLPGASTVAPPPSQMHAGADPLGAPPSFSQRRSATSNLPNFELPPPPLANLNGTKYSGYSSGSSSQGPMNQNGLTSVGNLLTPPNTLQGDCNPLSPGTQSTGSNSSHAHAYPQANYWPQTSQPAQYGPYSASSGQQQQQQHWIPPRSLFSPSSLNGLVRDGQQQQPHGDYKSGAGNDVYQLPPFSQTMSMSAPSTLPTMSGQGQYSSHTSPVNGQEPFHMRQQYGGSHSTGPTQHATFSQFGGPSPTQASPMSAHSHQSRLSPLSSSHDMSSQYQRPYGQYPLPNTSGAVMQHQSQMGMVGQMGNGVMGQGFNGAHGASIPHVYGMQHHGQQSQPSNDRPFKCDQCMQSFNRNHDLKRHKRIHLAVKPYPCGHCDKSFSRKDALKGLMVEETEKGSDSSSASPVSARSELGHANSSPALVSQR</sequence>
<keyword evidence="5" id="KW-0862">Zinc</keyword>
<feature type="compositionally biased region" description="Polar residues" evidence="9">
    <location>
        <begin position="357"/>
        <end position="370"/>
    </location>
</feature>
<evidence type="ECO:0000313" key="11">
    <source>
        <dbReference type="EMBL" id="KAB8337238.1"/>
    </source>
</evidence>
<keyword evidence="7" id="KW-0539">Nucleus</keyword>
<dbReference type="GO" id="GO:0005634">
    <property type="term" value="C:nucleus"/>
    <property type="evidence" value="ECO:0007669"/>
    <property type="project" value="UniProtKB-SubCell"/>
</dbReference>
<dbReference type="OrthoDB" id="8922241at2759"/>
<dbReference type="Gene3D" id="3.30.160.60">
    <property type="entry name" value="Classic Zinc Finger"/>
    <property type="match status" value="2"/>
</dbReference>
<feature type="compositionally biased region" description="Low complexity" evidence="9">
    <location>
        <begin position="1015"/>
        <end position="1026"/>
    </location>
</feature>
<dbReference type="PANTHER" id="PTHR24404">
    <property type="entry name" value="ZINC FINGER PROTEIN"/>
    <property type="match status" value="1"/>
</dbReference>
<evidence type="ECO:0000256" key="6">
    <source>
        <dbReference type="ARBA" id="ARBA00023125"/>
    </source>
</evidence>
<feature type="region of interest" description="Disordered" evidence="9">
    <location>
        <begin position="443"/>
        <end position="475"/>
    </location>
</feature>